<sequence>MPYNRHLPNVHFHKDWQTRVRTWFSQPIRKQRRRQLRAKKAALIAPRPVDGALRPAVRCPTVRYNRKLRSGRGFTLEELKAAGVSPKFAVTIGIAVDRRRRNKSDESLQLNVQRLKAYMSKLVLFPRKSHKTVAGEASAEEVKEATQFTGPLFPVTNPKATTEVRAPTAEEKQFKAYRALRMARGAKRYAGQREVRAKARAEAEAQKVGKK</sequence>
<dbReference type="GO" id="GO:0022625">
    <property type="term" value="C:cytosolic large ribosomal subunit"/>
    <property type="evidence" value="ECO:0007669"/>
    <property type="project" value="TreeGrafter"/>
</dbReference>
<dbReference type="Proteomes" id="UP001150925">
    <property type="component" value="Unassembled WGS sequence"/>
</dbReference>
<evidence type="ECO:0000313" key="6">
    <source>
        <dbReference type="Proteomes" id="UP001150925"/>
    </source>
</evidence>
<dbReference type="GO" id="GO:0006412">
    <property type="term" value="P:translation"/>
    <property type="evidence" value="ECO:0007669"/>
    <property type="project" value="InterPro"/>
</dbReference>
<dbReference type="EMBL" id="JANBPY010000129">
    <property type="protein sequence ID" value="KAJ1968842.1"/>
    <property type="molecule type" value="Genomic_DNA"/>
</dbReference>
<dbReference type="PANTHER" id="PTHR11722">
    <property type="entry name" value="60S RIBOSOMAL PROTEIN L13"/>
    <property type="match status" value="1"/>
</dbReference>
<dbReference type="GO" id="GO:0003723">
    <property type="term" value="F:RNA binding"/>
    <property type="evidence" value="ECO:0007669"/>
    <property type="project" value="TreeGrafter"/>
</dbReference>
<dbReference type="PANTHER" id="PTHR11722:SF0">
    <property type="entry name" value="LARGE RIBOSOMAL SUBUNIT PROTEIN EL13"/>
    <property type="match status" value="1"/>
</dbReference>
<dbReference type="HAMAP" id="MF_00499">
    <property type="entry name" value="Ribosomal_eL13"/>
    <property type="match status" value="1"/>
</dbReference>
<comment type="similarity">
    <text evidence="1 4">Belongs to the eukaryotic ribosomal protein eL13 family.</text>
</comment>
<keyword evidence="6" id="KW-1185">Reference proteome</keyword>
<dbReference type="Gene3D" id="1.20.5.110">
    <property type="match status" value="1"/>
</dbReference>
<organism evidence="5 6">
    <name type="scientific">Dispira parvispora</name>
    <dbReference type="NCBI Taxonomy" id="1520584"/>
    <lineage>
        <taxon>Eukaryota</taxon>
        <taxon>Fungi</taxon>
        <taxon>Fungi incertae sedis</taxon>
        <taxon>Zoopagomycota</taxon>
        <taxon>Kickxellomycotina</taxon>
        <taxon>Dimargaritomycetes</taxon>
        <taxon>Dimargaritales</taxon>
        <taxon>Dimargaritaceae</taxon>
        <taxon>Dispira</taxon>
    </lineage>
</organism>
<dbReference type="PROSITE" id="PS01104">
    <property type="entry name" value="RIBOSOMAL_L13E"/>
    <property type="match status" value="1"/>
</dbReference>
<comment type="caution">
    <text evidence="5">The sequence shown here is derived from an EMBL/GenBank/DDBJ whole genome shotgun (WGS) entry which is preliminary data.</text>
</comment>
<protein>
    <recommendedName>
        <fullName evidence="4">60S ribosomal protein L13</fullName>
    </recommendedName>
</protein>
<evidence type="ECO:0000256" key="2">
    <source>
        <dbReference type="ARBA" id="ARBA00022980"/>
    </source>
</evidence>
<dbReference type="Pfam" id="PF01294">
    <property type="entry name" value="Ribosomal_L13e"/>
    <property type="match status" value="1"/>
</dbReference>
<proteinExistence type="inferred from homology"/>
<dbReference type="InterPro" id="IPR018256">
    <property type="entry name" value="Ribosomal_eL13_CS"/>
</dbReference>
<evidence type="ECO:0000256" key="3">
    <source>
        <dbReference type="ARBA" id="ARBA00023274"/>
    </source>
</evidence>
<accession>A0A9W8E9K2</accession>
<name>A0A9W8E9K2_9FUNG</name>
<dbReference type="FunFam" id="1.20.5.110:FF:000003">
    <property type="entry name" value="60S ribosomal protein L13"/>
    <property type="match status" value="1"/>
</dbReference>
<dbReference type="OrthoDB" id="10264538at2759"/>
<keyword evidence="2 4" id="KW-0689">Ribosomal protein</keyword>
<reference evidence="5" key="1">
    <citation type="submission" date="2022-07" db="EMBL/GenBank/DDBJ databases">
        <title>Phylogenomic reconstructions and comparative analyses of Kickxellomycotina fungi.</title>
        <authorList>
            <person name="Reynolds N.K."/>
            <person name="Stajich J.E."/>
            <person name="Barry K."/>
            <person name="Grigoriev I.V."/>
            <person name="Crous P."/>
            <person name="Smith M.E."/>
        </authorList>
    </citation>
    <scope>NUCLEOTIDE SEQUENCE</scope>
    <source>
        <strain evidence="5">RSA 1196</strain>
    </source>
</reference>
<keyword evidence="3 4" id="KW-0687">Ribonucleoprotein</keyword>
<gene>
    <name evidence="5" type="primary">rpl13</name>
    <name evidence="5" type="ORF">IWQ62_001000</name>
</gene>
<dbReference type="GO" id="GO:0003735">
    <property type="term" value="F:structural constituent of ribosome"/>
    <property type="evidence" value="ECO:0007669"/>
    <property type="project" value="InterPro"/>
</dbReference>
<evidence type="ECO:0000256" key="1">
    <source>
        <dbReference type="ARBA" id="ARBA00005640"/>
    </source>
</evidence>
<evidence type="ECO:0000256" key="4">
    <source>
        <dbReference type="RuleBase" id="RU000572"/>
    </source>
</evidence>
<evidence type="ECO:0000313" key="5">
    <source>
        <dbReference type="EMBL" id="KAJ1968842.1"/>
    </source>
</evidence>
<dbReference type="InterPro" id="IPR001380">
    <property type="entry name" value="Ribosomal_eL13"/>
</dbReference>
<dbReference type="AlphaFoldDB" id="A0A9W8E9K2"/>